<evidence type="ECO:0000313" key="1">
    <source>
        <dbReference type="EMBL" id="KAK3763004.1"/>
    </source>
</evidence>
<accession>A0AAE1DA09</accession>
<dbReference type="Proteomes" id="UP001283361">
    <property type="component" value="Unassembled WGS sequence"/>
</dbReference>
<proteinExistence type="predicted"/>
<gene>
    <name evidence="1" type="ORF">RRG08_026917</name>
</gene>
<keyword evidence="2" id="KW-1185">Reference proteome</keyword>
<protein>
    <submittedName>
        <fullName evidence="1">Uncharacterized protein</fullName>
    </submittedName>
</protein>
<reference evidence="1" key="1">
    <citation type="journal article" date="2023" name="G3 (Bethesda)">
        <title>A reference genome for the long-term kleptoplast-retaining sea slug Elysia crispata morphotype clarki.</title>
        <authorList>
            <person name="Eastman K.E."/>
            <person name="Pendleton A.L."/>
            <person name="Shaikh M.A."/>
            <person name="Suttiyut T."/>
            <person name="Ogas R."/>
            <person name="Tomko P."/>
            <person name="Gavelis G."/>
            <person name="Widhalm J.R."/>
            <person name="Wisecaver J.H."/>
        </authorList>
    </citation>
    <scope>NUCLEOTIDE SEQUENCE</scope>
    <source>
        <strain evidence="1">ECLA1</strain>
    </source>
</reference>
<comment type="caution">
    <text evidence="1">The sequence shown here is derived from an EMBL/GenBank/DDBJ whole genome shotgun (WGS) entry which is preliminary data.</text>
</comment>
<evidence type="ECO:0000313" key="2">
    <source>
        <dbReference type="Proteomes" id="UP001283361"/>
    </source>
</evidence>
<dbReference type="EMBL" id="JAWDGP010004617">
    <property type="protein sequence ID" value="KAK3763004.1"/>
    <property type="molecule type" value="Genomic_DNA"/>
</dbReference>
<sequence length="101" mass="11889">MLIKAICWDAGFVRGLSVICYVTYICQSIIYGELFSIKAVNELGWTGSKTTLTRGLNTGRSKGFDYAFHRRFMHLDILYCYWPHLPRWYNRFETLQVLYCS</sequence>
<organism evidence="1 2">
    <name type="scientific">Elysia crispata</name>
    <name type="common">lettuce slug</name>
    <dbReference type="NCBI Taxonomy" id="231223"/>
    <lineage>
        <taxon>Eukaryota</taxon>
        <taxon>Metazoa</taxon>
        <taxon>Spiralia</taxon>
        <taxon>Lophotrochozoa</taxon>
        <taxon>Mollusca</taxon>
        <taxon>Gastropoda</taxon>
        <taxon>Heterobranchia</taxon>
        <taxon>Euthyneura</taxon>
        <taxon>Panpulmonata</taxon>
        <taxon>Sacoglossa</taxon>
        <taxon>Placobranchoidea</taxon>
        <taxon>Plakobranchidae</taxon>
        <taxon>Elysia</taxon>
    </lineage>
</organism>
<dbReference type="AlphaFoldDB" id="A0AAE1DA09"/>
<name>A0AAE1DA09_9GAST</name>